<feature type="modified residue" description="N6-carboxylysine" evidence="15">
    <location>
        <position position="124"/>
    </location>
</feature>
<dbReference type="GO" id="GO:0000287">
    <property type="term" value="F:magnesium ion binding"/>
    <property type="evidence" value="ECO:0007669"/>
    <property type="project" value="UniProtKB-UniRule"/>
</dbReference>
<feature type="binding site" evidence="15">
    <location>
        <position position="500"/>
    </location>
    <ligand>
        <name>Mg(2+)</name>
        <dbReference type="ChEBI" id="CHEBI:18420"/>
    </ligand>
</feature>
<dbReference type="EMBL" id="UWPJ01000015">
    <property type="protein sequence ID" value="VCU69580.1"/>
    <property type="molecule type" value="Genomic_DNA"/>
</dbReference>
<evidence type="ECO:0000256" key="6">
    <source>
        <dbReference type="ARBA" id="ARBA00022842"/>
    </source>
</evidence>
<keyword evidence="9 15" id="KW-0456">Lyase</keyword>
<evidence type="ECO:0000259" key="17">
    <source>
        <dbReference type="Pfam" id="PF24877"/>
    </source>
</evidence>
<dbReference type="SUPFAM" id="SSF143975">
    <property type="entry name" value="IlvD/EDD N-terminal domain-like"/>
    <property type="match status" value="1"/>
</dbReference>
<evidence type="ECO:0000256" key="14">
    <source>
        <dbReference type="ARBA" id="ARBA00029490"/>
    </source>
</evidence>
<dbReference type="UniPathway" id="UPA00047">
    <property type="reaction ID" value="UER00057"/>
</dbReference>
<evidence type="ECO:0000256" key="3">
    <source>
        <dbReference type="ARBA" id="ARBA00022605"/>
    </source>
</evidence>
<keyword evidence="6 15" id="KW-0460">Magnesium</keyword>
<keyword evidence="4 15" id="KW-0001">2Fe-2S</keyword>
<comment type="cofactor">
    <cofactor evidence="1 15">
        <name>Mg(2+)</name>
        <dbReference type="ChEBI" id="CHEBI:18420"/>
    </cofactor>
</comment>
<evidence type="ECO:0000259" key="16">
    <source>
        <dbReference type="Pfam" id="PF00920"/>
    </source>
</evidence>
<evidence type="ECO:0000256" key="9">
    <source>
        <dbReference type="ARBA" id="ARBA00023239"/>
    </source>
</evidence>
<dbReference type="AlphaFoldDB" id="A0A3P4B1K9"/>
<dbReference type="GO" id="GO:0004160">
    <property type="term" value="F:dihydroxy-acid dehydratase activity"/>
    <property type="evidence" value="ECO:0007669"/>
    <property type="project" value="UniProtKB-UniRule"/>
</dbReference>
<evidence type="ECO:0000256" key="1">
    <source>
        <dbReference type="ARBA" id="ARBA00001946"/>
    </source>
</evidence>
<dbReference type="PROSITE" id="PS00886">
    <property type="entry name" value="ILVD_EDD_1"/>
    <property type="match status" value="1"/>
</dbReference>
<comment type="cofactor">
    <cofactor evidence="15">
        <name>[2Fe-2S] cluster</name>
        <dbReference type="ChEBI" id="CHEBI:190135"/>
    </cofactor>
    <text evidence="15">Binds 1 [2Fe-2S] cluster per subunit. This cluster acts as a Lewis acid cofactor.</text>
</comment>
<dbReference type="FunFam" id="3.50.30.80:FF:000001">
    <property type="entry name" value="Dihydroxy-acid dehydratase"/>
    <property type="match status" value="1"/>
</dbReference>
<dbReference type="GO" id="GO:0051537">
    <property type="term" value="F:2 iron, 2 sulfur cluster binding"/>
    <property type="evidence" value="ECO:0007669"/>
    <property type="project" value="UniProtKB-UniRule"/>
</dbReference>
<evidence type="ECO:0000256" key="10">
    <source>
        <dbReference type="ARBA" id="ARBA00023304"/>
    </source>
</evidence>
<dbReference type="InterPro" id="IPR042096">
    <property type="entry name" value="Dihydro-acid_dehy_C"/>
</dbReference>
<dbReference type="PANTHER" id="PTHR43661">
    <property type="entry name" value="D-XYLONATE DEHYDRATASE"/>
    <property type="match status" value="1"/>
</dbReference>
<comment type="subunit">
    <text evidence="15">Homodimer.</text>
</comment>
<comment type="function">
    <text evidence="15">Functions in the biosynthesis of branched-chain amino acids. Catalyzes the dehydration of (2R,3R)-2,3-dihydroxy-3-methylpentanoate (2,3-dihydroxy-3-methylvalerate) into 2-oxo-3-methylpentanoate (2-oxo-3-methylvalerate) and of (2R)-2,3-dihydroxy-3-methylbutanoate (2,3-dihydroxyisovalerate) into 2-oxo-3-methylbutanoate (2-oxoisovalerate), the penultimate precursor to L-isoleucine and L-valine, respectively.</text>
</comment>
<feature type="active site" description="Proton acceptor" evidence="15">
    <location>
        <position position="526"/>
    </location>
</feature>
<evidence type="ECO:0000256" key="4">
    <source>
        <dbReference type="ARBA" id="ARBA00022714"/>
    </source>
</evidence>
<reference evidence="18 19" key="1">
    <citation type="submission" date="2018-10" db="EMBL/GenBank/DDBJ databases">
        <authorList>
            <person name="Criscuolo A."/>
        </authorList>
    </citation>
    <scope>NUCLEOTIDE SEQUENCE [LARGE SCALE GENOMIC DNA]</scope>
    <source>
        <strain evidence="18">DnA1</strain>
    </source>
</reference>
<dbReference type="InterPro" id="IPR020558">
    <property type="entry name" value="DiOHA_6PGluconate_deHydtase_CS"/>
</dbReference>
<dbReference type="GO" id="GO:0005829">
    <property type="term" value="C:cytosol"/>
    <property type="evidence" value="ECO:0007669"/>
    <property type="project" value="TreeGrafter"/>
</dbReference>
<comment type="catalytic activity">
    <reaction evidence="11">
        <text>(2R)-2,3-dihydroxy-3-methylbutanoate = 3-methyl-2-oxobutanoate + H2O</text>
        <dbReference type="Rhea" id="RHEA:24809"/>
        <dbReference type="ChEBI" id="CHEBI:11851"/>
        <dbReference type="ChEBI" id="CHEBI:15377"/>
        <dbReference type="ChEBI" id="CHEBI:49072"/>
        <dbReference type="EC" id="4.2.1.9"/>
    </reaction>
    <physiologicalReaction direction="left-to-right" evidence="11">
        <dbReference type="Rhea" id="RHEA:24810"/>
    </physiologicalReaction>
</comment>
<dbReference type="Pfam" id="PF00920">
    <property type="entry name" value="ILVD_EDD_N"/>
    <property type="match status" value="1"/>
</dbReference>
<keyword evidence="10 15" id="KW-0100">Branched-chain amino acid biosynthesis</keyword>
<feature type="binding site" evidence="15">
    <location>
        <position position="81"/>
    </location>
    <ligand>
        <name>Mg(2+)</name>
        <dbReference type="ChEBI" id="CHEBI:18420"/>
    </ligand>
</feature>
<dbReference type="EC" id="4.2.1.9" evidence="14 15"/>
<protein>
    <recommendedName>
        <fullName evidence="14 15">Dihydroxy-acid dehydratase</fullName>
        <shortName evidence="15">DAD</shortName>
        <ecNumber evidence="14 15">4.2.1.9</ecNumber>
    </recommendedName>
</protein>
<dbReference type="InterPro" id="IPR037237">
    <property type="entry name" value="IlvD/EDD_N"/>
</dbReference>
<dbReference type="SUPFAM" id="SSF52016">
    <property type="entry name" value="LeuD/IlvD-like"/>
    <property type="match status" value="1"/>
</dbReference>
<keyword evidence="8 15" id="KW-0411">Iron-sulfur</keyword>
<comment type="catalytic activity">
    <reaction evidence="15">
        <text>(2R,3R)-2,3-dihydroxy-3-methylpentanoate = (S)-3-methyl-2-oxopentanoate + H2O</text>
        <dbReference type="Rhea" id="RHEA:27694"/>
        <dbReference type="ChEBI" id="CHEBI:15377"/>
        <dbReference type="ChEBI" id="CHEBI:35146"/>
        <dbReference type="ChEBI" id="CHEBI:49258"/>
        <dbReference type="EC" id="4.2.1.9"/>
    </reaction>
</comment>
<feature type="domain" description="Dihydroxy-acid/6-phosphogluconate dehydratase N-terminal" evidence="16">
    <location>
        <begin position="34"/>
        <end position="368"/>
    </location>
</feature>
<sequence>MPQYRSRTSTHGRNMAGARALWRATGMKDGDFGKPIVAIVNSFTQFVPGHVHLKDLGQMVAREVEAAGGVAKEFNTIAVDDGIAMGHGGMLYSLPSRELIADSVEYMVNAHCADAMVCISNCDKITPGMLMAAMRLNVPAVFVSGGPMEAGKVIEAYHPAQDAGGQKIIKVDLIDAMIKAGDPSVSDADVENYERSACPTCGSCSGMFTANSMNCLTEALGLSLPGNGTVVATHADRKALFLRAGRLAVELCKRYYEQDDASVLPRNIATKSAFKNAMALDVSMGGSTNTVLHLLAAAQEAGVDFTMSDIDQISRHVPCLCKVAPATQEYHIEDVHRAGGIMGILAELNRAGLLDTSVSTVHSKNLGEAIAANDVMTSKDEAVSTFFRAAPGGVPTQVAFSQDKRFDKLDDDRAEGCIRDKAHAYSLDGGLAVLYGNLAEKGCIVKTAGVDESILKFSGKARVFESQEDAVDGILGDTVHEGDVVIIRYEGPKGGPGMQEMLYPTSYIKSKGLGKACALLTDGRFSGGSSGLVIGHASPEAAEGGAIGLVQEGDMIDIDIPNRTINLRVDAAEMAHRREAMEARGAKAWKPVDRQRVVSQALQAYGLMATSADRGAVRDISQLMGRPG</sequence>
<comment type="pathway">
    <text evidence="13 15">Amino-acid biosynthesis; L-isoleucine biosynthesis; L-isoleucine from 2-oxobutanoate: step 3/4.</text>
</comment>
<dbReference type="PANTHER" id="PTHR43661:SF3">
    <property type="entry name" value="D-XYLONATE DEHYDRATASE YAGF-RELATED"/>
    <property type="match status" value="1"/>
</dbReference>
<dbReference type="UniPathway" id="UPA00049">
    <property type="reaction ID" value="UER00061"/>
</dbReference>
<feature type="domain" description="Dihydroxy-acid/6-phosphogluconate dehydratase C-terminal" evidence="17">
    <location>
        <begin position="417"/>
        <end position="616"/>
    </location>
</feature>
<evidence type="ECO:0000256" key="12">
    <source>
        <dbReference type="ARBA" id="ARBA00029436"/>
    </source>
</evidence>
<dbReference type="NCBIfam" id="NF009103">
    <property type="entry name" value="PRK12448.1"/>
    <property type="match status" value="1"/>
</dbReference>
<dbReference type="GO" id="GO:0009099">
    <property type="term" value="P:L-valine biosynthetic process"/>
    <property type="evidence" value="ECO:0007669"/>
    <property type="project" value="UniProtKB-UniRule"/>
</dbReference>
<keyword evidence="19" id="KW-1185">Reference proteome</keyword>
<comment type="pathway">
    <text evidence="12 15">Amino-acid biosynthesis; L-valine biosynthesis; L-valine from pyruvate: step 3/4.</text>
</comment>
<dbReference type="Proteomes" id="UP000277294">
    <property type="component" value="Unassembled WGS sequence"/>
</dbReference>
<organism evidence="18 19">
    <name type="scientific">Pigmentiphaga humi</name>
    <dbReference type="NCBI Taxonomy" id="2478468"/>
    <lineage>
        <taxon>Bacteria</taxon>
        <taxon>Pseudomonadati</taxon>
        <taxon>Pseudomonadota</taxon>
        <taxon>Betaproteobacteria</taxon>
        <taxon>Burkholderiales</taxon>
        <taxon>Alcaligenaceae</taxon>
        <taxon>Pigmentiphaga</taxon>
    </lineage>
</organism>
<evidence type="ECO:0000256" key="7">
    <source>
        <dbReference type="ARBA" id="ARBA00023004"/>
    </source>
</evidence>
<keyword evidence="5 15" id="KW-0479">Metal-binding</keyword>
<dbReference type="NCBIfam" id="TIGR00110">
    <property type="entry name" value="ilvD"/>
    <property type="match status" value="1"/>
</dbReference>
<evidence type="ECO:0000256" key="13">
    <source>
        <dbReference type="ARBA" id="ARBA00029437"/>
    </source>
</evidence>
<keyword evidence="7 15" id="KW-0408">Iron</keyword>
<dbReference type="RefSeq" id="WP_124079086.1">
    <property type="nucleotide sequence ID" value="NZ_UWPJ01000015.1"/>
</dbReference>
<dbReference type="OrthoDB" id="9807077at2"/>
<dbReference type="Gene3D" id="3.50.30.80">
    <property type="entry name" value="IlvD/EDD C-terminal domain-like"/>
    <property type="match status" value="1"/>
</dbReference>
<evidence type="ECO:0000256" key="8">
    <source>
        <dbReference type="ARBA" id="ARBA00023014"/>
    </source>
</evidence>
<accession>A0A3P4B1K9</accession>
<evidence type="ECO:0000256" key="2">
    <source>
        <dbReference type="ARBA" id="ARBA00006486"/>
    </source>
</evidence>
<evidence type="ECO:0000313" key="19">
    <source>
        <dbReference type="Proteomes" id="UP000277294"/>
    </source>
</evidence>
<dbReference type="InterPro" id="IPR000581">
    <property type="entry name" value="ILV_EDD_N"/>
</dbReference>
<dbReference type="Pfam" id="PF24877">
    <property type="entry name" value="ILV_EDD_C"/>
    <property type="match status" value="1"/>
</dbReference>
<keyword evidence="3 15" id="KW-0028">Amino-acid biosynthesis</keyword>
<evidence type="ECO:0000313" key="18">
    <source>
        <dbReference type="EMBL" id="VCU69580.1"/>
    </source>
</evidence>
<name>A0A3P4B1K9_9BURK</name>
<evidence type="ECO:0000256" key="15">
    <source>
        <dbReference type="HAMAP-Rule" id="MF_00012"/>
    </source>
</evidence>
<feature type="binding site" evidence="15">
    <location>
        <position position="123"/>
    </location>
    <ligand>
        <name>Mg(2+)</name>
        <dbReference type="ChEBI" id="CHEBI:18420"/>
    </ligand>
</feature>
<feature type="binding site" description="via carbamate group" evidence="15">
    <location>
        <position position="124"/>
    </location>
    <ligand>
        <name>Mg(2+)</name>
        <dbReference type="ChEBI" id="CHEBI:18420"/>
    </ligand>
</feature>
<comment type="similarity">
    <text evidence="2 15">Belongs to the IlvD/Edd family.</text>
</comment>
<proteinExistence type="inferred from homology"/>
<dbReference type="InterPro" id="IPR056740">
    <property type="entry name" value="ILV_EDD_C"/>
</dbReference>
<dbReference type="HAMAP" id="MF_00012">
    <property type="entry name" value="IlvD"/>
    <property type="match status" value="1"/>
</dbReference>
<evidence type="ECO:0000256" key="11">
    <source>
        <dbReference type="ARBA" id="ARBA00029304"/>
    </source>
</evidence>
<dbReference type="InterPro" id="IPR004404">
    <property type="entry name" value="DihydroxyA_deHydtase"/>
</dbReference>
<dbReference type="PROSITE" id="PS00887">
    <property type="entry name" value="ILVD_EDD_2"/>
    <property type="match status" value="1"/>
</dbReference>
<comment type="caution">
    <text evidence="15">Lacks conserved residue(s) required for the propagation of feature annotation.</text>
</comment>
<gene>
    <name evidence="18" type="primary">ilvD_1</name>
    <name evidence="15" type="synonym">ilvD</name>
    <name evidence="18" type="ORF">PIGHUM_01643</name>
</gene>
<evidence type="ECO:0000256" key="5">
    <source>
        <dbReference type="ARBA" id="ARBA00022723"/>
    </source>
</evidence>
<dbReference type="GO" id="GO:0009097">
    <property type="term" value="P:isoleucine biosynthetic process"/>
    <property type="evidence" value="ECO:0007669"/>
    <property type="project" value="UniProtKB-UniRule"/>
</dbReference>